<evidence type="ECO:0000256" key="5">
    <source>
        <dbReference type="ARBA" id="ARBA00023204"/>
    </source>
</evidence>
<reference evidence="10 11" key="1">
    <citation type="submission" date="2024-05" db="EMBL/GenBank/DDBJ databases">
        <title>Culex pipiens pipiens assembly and annotation.</title>
        <authorList>
            <person name="Alout H."/>
            <person name="Durand T."/>
        </authorList>
    </citation>
    <scope>NUCLEOTIDE SEQUENCE [LARGE SCALE GENOMIC DNA]</scope>
    <source>
        <strain evidence="10">HA-2024</strain>
        <tissue evidence="10">Whole body</tissue>
    </source>
</reference>
<keyword evidence="5" id="KW-0234">DNA repair</keyword>
<comment type="subcellular location">
    <subcellularLocation>
        <location evidence="1">Nucleus</location>
    </subcellularLocation>
</comment>
<keyword evidence="9" id="KW-1133">Transmembrane helix</keyword>
<feature type="compositionally biased region" description="Basic residues" evidence="8">
    <location>
        <begin position="203"/>
        <end position="220"/>
    </location>
</feature>
<dbReference type="GO" id="GO:0006281">
    <property type="term" value="P:DNA repair"/>
    <property type="evidence" value="ECO:0007669"/>
    <property type="project" value="UniProtKB-KW"/>
</dbReference>
<feature type="region of interest" description="Disordered" evidence="8">
    <location>
        <begin position="746"/>
        <end position="765"/>
    </location>
</feature>
<feature type="region of interest" description="Disordered" evidence="8">
    <location>
        <begin position="707"/>
        <end position="728"/>
    </location>
</feature>
<evidence type="ECO:0000256" key="3">
    <source>
        <dbReference type="ARBA" id="ARBA00022763"/>
    </source>
</evidence>
<evidence type="ECO:0000256" key="1">
    <source>
        <dbReference type="ARBA" id="ARBA00004123"/>
    </source>
</evidence>
<keyword evidence="9" id="KW-0472">Membrane</keyword>
<evidence type="ECO:0000256" key="2">
    <source>
        <dbReference type="ARBA" id="ARBA00006661"/>
    </source>
</evidence>
<evidence type="ECO:0000313" key="11">
    <source>
        <dbReference type="Proteomes" id="UP001562425"/>
    </source>
</evidence>
<dbReference type="GO" id="GO:0005634">
    <property type="term" value="C:nucleus"/>
    <property type="evidence" value="ECO:0007669"/>
    <property type="project" value="UniProtKB-SubCell"/>
</dbReference>
<feature type="transmembrane region" description="Helical" evidence="9">
    <location>
        <begin position="26"/>
        <end position="48"/>
    </location>
</feature>
<evidence type="ECO:0000256" key="8">
    <source>
        <dbReference type="SAM" id="MobiDB-lite"/>
    </source>
</evidence>
<feature type="region of interest" description="Disordered" evidence="8">
    <location>
        <begin position="558"/>
        <end position="583"/>
    </location>
</feature>
<accession>A0ABD1D6D9</accession>
<feature type="compositionally biased region" description="Basic and acidic residues" evidence="8">
    <location>
        <begin position="113"/>
        <end position="122"/>
    </location>
</feature>
<feature type="region of interest" description="Disordered" evidence="8">
    <location>
        <begin position="104"/>
        <end position="126"/>
    </location>
</feature>
<keyword evidence="6" id="KW-0539">Nucleus</keyword>
<sequence length="1137" mass="127545">MGGVDTSKWKPRRTQGTVISSTRNRFAWAVLAIGSATFAVYYSIYRYIGGDELKQRMKRDFYEQTEEEIDRRNLMRFSLVAPKRGDTIRNGKVKYAKLRLFKPSTSGASKPEVSQEHGESPKEPPALQPEVIDLVDSEPEPDEVLLKRTRLDEREKSPDSPVLRLPKLPRKPPEGGSGMISKFFKTSEDDFEPVKKETTAPKAKTKVQRKAATRKPRAPRKCSQDIRKAFQKYQDNDELLLNELMVEHSRAEQMDPEQLQLAIAMSRSLSEQHGVAEDISDSQQPEVGSSASESTLQERRLQGIRTTLEQYGFKCKGNYADQDLNALFGTPPGPKTGRRGKTRRKTRLIRRTPEDIVAFMERGAERLLREDLHAVLKDSGVVQLDARTYGSDVFWMNENPNLGEGAIPEYFVEGLMEPYPAKAGCLLKDWHAIPGRERTPERTRIVPEVDPPAPPEVPDPNLSEVLQDPEDALLDMDTVPDEYREKYNNEVPLPVRVANNDELRLSIPETVEMFAQPSASSPELFDSDEGEEEEGVFLTAPEEMAADEKVEEVLPSTLVLPPPEEDALCTSSDNMFEDFDPADVSEPIVDCDMYSSDEVKMSTSSKRATVDPNPLEAIAEAMPEEDDDVAVPHDDFAAVITLSSGDSNSVDRFVQLKRRSSTEPSNDRGEKEPRLFPTPAKDLSFHALALQSRLSEVGKGDVETIEVEVEEEEGEDQSTGDEDEVLVISDEEVNYSIRRDYTLGYNASPELPQEDVPGEDPNATKQYFDLEGFNKRQSDAGSSFHKADNTLAFLDGLIEKFNLPPVPAVSRPSCDNKLDDFIEHYEVPDFSDESASEQAVEEVAPEEAPAVTQPVISSDQLDSEIEKILNQAKQTCTQLEQESRQKDPKIHRTKSDSALLARTAKAPFQTRFKAVLEEPAPAPVQCEIRLDNVTPRPDYDAMSSPLLERELFKYGLKQLNRAKAVKMLDHIYDQLHPLVELVEDGETMEEELPRAVNTSSQVNEREELKKATTPPVAVIGEGPVLVERRDAFVPEIMDDEPYVLAVKPRKKTFWCSVPLHIAFYNMVKANSALRQRILRYEPLDLDAIVGHLKEIGLRYDSNEMIAFLDKRCIAFRSAQNNSGSTAAAGRKKKTGAS</sequence>
<dbReference type="InterPro" id="IPR018574">
    <property type="entry name" value="Structure-sp_endonuc_su_Slx4"/>
</dbReference>
<evidence type="ECO:0000256" key="6">
    <source>
        <dbReference type="ARBA" id="ARBA00023242"/>
    </source>
</evidence>
<evidence type="ECO:0000313" key="10">
    <source>
        <dbReference type="EMBL" id="KAL1395186.1"/>
    </source>
</evidence>
<dbReference type="AlphaFoldDB" id="A0ABD1D6D9"/>
<comment type="similarity">
    <text evidence="2">Belongs to the SLX4 family.</text>
</comment>
<feature type="compositionally biased region" description="Basic and acidic residues" evidence="8">
    <location>
        <begin position="147"/>
        <end position="158"/>
    </location>
</feature>
<evidence type="ECO:0000256" key="7">
    <source>
        <dbReference type="ARBA" id="ARBA00029496"/>
    </source>
</evidence>
<feature type="compositionally biased region" description="Basic and acidic residues" evidence="8">
    <location>
        <begin position="665"/>
        <end position="674"/>
    </location>
</feature>
<evidence type="ECO:0000256" key="9">
    <source>
        <dbReference type="SAM" id="Phobius"/>
    </source>
</evidence>
<dbReference type="CDD" id="cd22999">
    <property type="entry name" value="SAP_SLX4"/>
    <property type="match status" value="1"/>
</dbReference>
<dbReference type="Proteomes" id="UP001562425">
    <property type="component" value="Unassembled WGS sequence"/>
</dbReference>
<dbReference type="Pfam" id="PF09494">
    <property type="entry name" value="Slx4"/>
    <property type="match status" value="1"/>
</dbReference>
<proteinExistence type="inferred from homology"/>
<feature type="compositionally biased region" description="Basic and acidic residues" evidence="8">
    <location>
        <begin position="881"/>
        <end position="895"/>
    </location>
</feature>
<feature type="region of interest" description="Disordered" evidence="8">
    <location>
        <begin position="272"/>
        <end position="297"/>
    </location>
</feature>
<keyword evidence="3" id="KW-0227">DNA damage</keyword>
<keyword evidence="9" id="KW-0812">Transmembrane</keyword>
<protein>
    <recommendedName>
        <fullName evidence="7">Structure-specific endonuclease subunit SLX4</fullName>
    </recommendedName>
</protein>
<keyword evidence="11" id="KW-1185">Reference proteome</keyword>
<feature type="region of interest" description="Disordered" evidence="8">
    <location>
        <begin position="879"/>
        <end position="898"/>
    </location>
</feature>
<name>A0ABD1D6D9_CULPP</name>
<dbReference type="PANTHER" id="PTHR21541:SF3">
    <property type="entry name" value="STRUCTURE-SPECIFIC ENDONUCLEASE SUBUNIT SLX4"/>
    <property type="match status" value="1"/>
</dbReference>
<comment type="caution">
    <text evidence="10">The sequence shown here is derived from an EMBL/GenBank/DDBJ whole genome shotgun (WGS) entry which is preliminary data.</text>
</comment>
<feature type="compositionally biased region" description="Polar residues" evidence="8">
    <location>
        <begin position="281"/>
        <end position="295"/>
    </location>
</feature>
<keyword evidence="4" id="KW-0233">DNA recombination</keyword>
<feature type="region of interest" description="Disordered" evidence="8">
    <location>
        <begin position="147"/>
        <end position="177"/>
    </location>
</feature>
<feature type="region of interest" description="Disordered" evidence="8">
    <location>
        <begin position="657"/>
        <end position="679"/>
    </location>
</feature>
<organism evidence="10 11">
    <name type="scientific">Culex pipiens pipiens</name>
    <name type="common">Northern house mosquito</name>
    <dbReference type="NCBI Taxonomy" id="38569"/>
    <lineage>
        <taxon>Eukaryota</taxon>
        <taxon>Metazoa</taxon>
        <taxon>Ecdysozoa</taxon>
        <taxon>Arthropoda</taxon>
        <taxon>Hexapoda</taxon>
        <taxon>Insecta</taxon>
        <taxon>Pterygota</taxon>
        <taxon>Neoptera</taxon>
        <taxon>Endopterygota</taxon>
        <taxon>Diptera</taxon>
        <taxon>Nematocera</taxon>
        <taxon>Culicoidea</taxon>
        <taxon>Culicidae</taxon>
        <taxon>Culicinae</taxon>
        <taxon>Culicini</taxon>
        <taxon>Culex</taxon>
        <taxon>Culex</taxon>
    </lineage>
</organism>
<gene>
    <name evidence="10" type="ORF">pipiens_001273</name>
</gene>
<feature type="region of interest" description="Disordered" evidence="8">
    <location>
        <begin position="192"/>
        <end position="224"/>
    </location>
</feature>
<dbReference type="GO" id="GO:0006310">
    <property type="term" value="P:DNA recombination"/>
    <property type="evidence" value="ECO:0007669"/>
    <property type="project" value="UniProtKB-KW"/>
</dbReference>
<dbReference type="EMBL" id="JBEHCU010007252">
    <property type="protein sequence ID" value="KAL1395186.1"/>
    <property type="molecule type" value="Genomic_DNA"/>
</dbReference>
<evidence type="ECO:0000256" key="4">
    <source>
        <dbReference type="ARBA" id="ARBA00023172"/>
    </source>
</evidence>
<dbReference type="PANTHER" id="PTHR21541">
    <property type="entry name" value="BTB POZ DOMAIN CONTAINING 12"/>
    <property type="match status" value="1"/>
</dbReference>